<comment type="caution">
    <text evidence="4">The sequence shown here is derived from an EMBL/GenBank/DDBJ whole genome shotgun (WGS) entry which is preliminary data.</text>
</comment>
<feature type="transmembrane region" description="Helical" evidence="2">
    <location>
        <begin position="317"/>
        <end position="338"/>
    </location>
</feature>
<dbReference type="EMBL" id="JBHMBS010000035">
    <property type="protein sequence ID" value="MFB9681548.1"/>
    <property type="molecule type" value="Genomic_DNA"/>
</dbReference>
<organism evidence="4 5">
    <name type="scientific">Streptosporangium vulgare</name>
    <dbReference type="NCBI Taxonomy" id="46190"/>
    <lineage>
        <taxon>Bacteria</taxon>
        <taxon>Bacillati</taxon>
        <taxon>Actinomycetota</taxon>
        <taxon>Actinomycetes</taxon>
        <taxon>Streptosporangiales</taxon>
        <taxon>Streptosporangiaceae</taxon>
        <taxon>Streptosporangium</taxon>
    </lineage>
</organism>
<keyword evidence="2" id="KW-0472">Membrane</keyword>
<keyword evidence="2" id="KW-0812">Transmembrane</keyword>
<dbReference type="InterPro" id="IPR003675">
    <property type="entry name" value="Rce1/LyrA-like_dom"/>
</dbReference>
<keyword evidence="5" id="KW-1185">Reference proteome</keyword>
<feature type="transmembrane region" description="Helical" evidence="2">
    <location>
        <begin position="197"/>
        <end position="216"/>
    </location>
</feature>
<feature type="transmembrane region" description="Helical" evidence="2">
    <location>
        <begin position="257"/>
        <end position="277"/>
    </location>
</feature>
<keyword evidence="2" id="KW-1133">Transmembrane helix</keyword>
<feature type="region of interest" description="Disordered" evidence="1">
    <location>
        <begin position="1"/>
        <end position="47"/>
    </location>
</feature>
<feature type="domain" description="CAAX prenyl protease 2/Lysostaphin resistance protein A-like" evidence="3">
    <location>
        <begin position="206"/>
        <end position="295"/>
    </location>
</feature>
<protein>
    <submittedName>
        <fullName evidence="4">Lysostaphin resistance A-like protein</fullName>
    </submittedName>
</protein>
<dbReference type="Pfam" id="PF02517">
    <property type="entry name" value="Rce1-like"/>
    <property type="match status" value="1"/>
</dbReference>
<evidence type="ECO:0000256" key="1">
    <source>
        <dbReference type="SAM" id="MobiDB-lite"/>
    </source>
</evidence>
<dbReference type="Proteomes" id="UP001589610">
    <property type="component" value="Unassembled WGS sequence"/>
</dbReference>
<feature type="transmembrane region" description="Helical" evidence="2">
    <location>
        <begin position="163"/>
        <end position="185"/>
    </location>
</feature>
<feature type="transmembrane region" description="Helical" evidence="2">
    <location>
        <begin position="228"/>
        <end position="251"/>
    </location>
</feature>
<feature type="transmembrane region" description="Helical" evidence="2">
    <location>
        <begin position="74"/>
        <end position="101"/>
    </location>
</feature>
<feature type="transmembrane region" description="Helical" evidence="2">
    <location>
        <begin position="284"/>
        <end position="302"/>
    </location>
</feature>
<name>A0ABV5TQY2_9ACTN</name>
<proteinExistence type="predicted"/>
<gene>
    <name evidence="4" type="ORF">ACFFRH_39225</name>
</gene>
<evidence type="ECO:0000313" key="4">
    <source>
        <dbReference type="EMBL" id="MFB9681548.1"/>
    </source>
</evidence>
<sequence>MHVPQDPRPAAEPSQPPGPPPHRFGDPGSPYASGVPMEHFPPPPRHDPWLVPAPPGSRYDRLARTRLHAWWRPLLGTVVGLAGLMLAGLAVILGGATLGLLVGVEIGGTNGQIFTDPVFDLGINLLAIAAVLPIVYGVVAWIQRRPPGTLSSVTGRLRWGWMARCAAVAIGAVVLGQGAVAVAYVATGEDLGDLFGWVGWERFLPALAVTLLLVPFQAAAEEYVFRGWLIQAFGGFLSNPWPGILLSAAGFTAVHAYIDWGIVDVFAFGALMGWLAVRTGGLEAAIALHVANNVLAFGVSGADGSLSEALKQGSVPWQSLAGTVVQLGLYAIVVVVMARRRRIETVSR</sequence>
<accession>A0ABV5TQY2</accession>
<evidence type="ECO:0000313" key="5">
    <source>
        <dbReference type="Proteomes" id="UP001589610"/>
    </source>
</evidence>
<reference evidence="4 5" key="1">
    <citation type="submission" date="2024-09" db="EMBL/GenBank/DDBJ databases">
        <authorList>
            <person name="Sun Q."/>
            <person name="Mori K."/>
        </authorList>
    </citation>
    <scope>NUCLEOTIDE SEQUENCE [LARGE SCALE GENOMIC DNA]</scope>
    <source>
        <strain evidence="4 5">JCM 3028</strain>
    </source>
</reference>
<feature type="transmembrane region" description="Helical" evidence="2">
    <location>
        <begin position="121"/>
        <end position="142"/>
    </location>
</feature>
<evidence type="ECO:0000259" key="3">
    <source>
        <dbReference type="Pfam" id="PF02517"/>
    </source>
</evidence>
<evidence type="ECO:0000256" key="2">
    <source>
        <dbReference type="SAM" id="Phobius"/>
    </source>
</evidence>
<dbReference type="RefSeq" id="WP_344749349.1">
    <property type="nucleotide sequence ID" value="NZ_BAAAWW010000191.1"/>
</dbReference>